<evidence type="ECO:0000256" key="2">
    <source>
        <dbReference type="SAM" id="Phobius"/>
    </source>
</evidence>
<reference evidence="3 4" key="1">
    <citation type="submission" date="2019-11" db="EMBL/GenBank/DDBJ databases">
        <authorList>
            <person name="Jiang L.-Q."/>
        </authorList>
    </citation>
    <scope>NUCLEOTIDE SEQUENCE [LARGE SCALE GENOMIC DNA]</scope>
    <source>
        <strain evidence="3 4">YIM 132087</strain>
    </source>
</reference>
<dbReference type="SUPFAM" id="SSF103473">
    <property type="entry name" value="MFS general substrate transporter"/>
    <property type="match status" value="1"/>
</dbReference>
<comment type="caution">
    <text evidence="3">The sequence shown here is derived from an EMBL/GenBank/DDBJ whole genome shotgun (WGS) entry which is preliminary data.</text>
</comment>
<feature type="transmembrane region" description="Helical" evidence="2">
    <location>
        <begin position="81"/>
        <end position="102"/>
    </location>
</feature>
<keyword evidence="2" id="KW-0472">Membrane</keyword>
<feature type="region of interest" description="Disordered" evidence="1">
    <location>
        <begin position="1"/>
        <end position="24"/>
    </location>
</feature>
<keyword evidence="4" id="KW-1185">Reference proteome</keyword>
<feature type="transmembrane region" description="Helical" evidence="2">
    <location>
        <begin position="122"/>
        <end position="146"/>
    </location>
</feature>
<sequence length="188" mass="20387">MTDTGPDHSARPAGGDQPGSDAEWNRLARNETPTQRLDRNWDDLLQELRVVQTGVQLLTAFLLTLPFQPRFGDLPPFARNIYLVTVGLSVASVGFLIAPVSLHRALFRQHARSAMVATGHRLALIGMVLLGAAITGVVVLTFDVVLGRTAGLLAGAAALILLVVLWGVLPLTSRSRVIEDRAEDRRPR</sequence>
<feature type="compositionally biased region" description="Basic and acidic residues" evidence="1">
    <location>
        <begin position="1"/>
        <end position="10"/>
    </location>
</feature>
<dbReference type="InterPro" id="IPR046291">
    <property type="entry name" value="DUF6328"/>
</dbReference>
<dbReference type="EMBL" id="WLYK01000005">
    <property type="protein sequence ID" value="MTD14954.1"/>
    <property type="molecule type" value="Genomic_DNA"/>
</dbReference>
<evidence type="ECO:0000313" key="4">
    <source>
        <dbReference type="Proteomes" id="UP000460221"/>
    </source>
</evidence>
<protein>
    <submittedName>
        <fullName evidence="3">Sodium:proton antiporter</fullName>
    </submittedName>
</protein>
<proteinExistence type="predicted"/>
<name>A0A7K1FQ73_9ACTN</name>
<organism evidence="3 4">
    <name type="scientific">Nakamurella alba</name>
    <dbReference type="NCBI Taxonomy" id="2665158"/>
    <lineage>
        <taxon>Bacteria</taxon>
        <taxon>Bacillati</taxon>
        <taxon>Actinomycetota</taxon>
        <taxon>Actinomycetes</taxon>
        <taxon>Nakamurellales</taxon>
        <taxon>Nakamurellaceae</taxon>
        <taxon>Nakamurella</taxon>
    </lineage>
</organism>
<evidence type="ECO:0000256" key="1">
    <source>
        <dbReference type="SAM" id="MobiDB-lite"/>
    </source>
</evidence>
<gene>
    <name evidence="3" type="ORF">GIS00_13495</name>
</gene>
<dbReference type="Pfam" id="PF19853">
    <property type="entry name" value="DUF6328"/>
    <property type="match status" value="1"/>
</dbReference>
<dbReference type="Proteomes" id="UP000460221">
    <property type="component" value="Unassembled WGS sequence"/>
</dbReference>
<dbReference type="InterPro" id="IPR036259">
    <property type="entry name" value="MFS_trans_sf"/>
</dbReference>
<dbReference type="AlphaFoldDB" id="A0A7K1FQ73"/>
<dbReference type="RefSeq" id="WP_154768948.1">
    <property type="nucleotide sequence ID" value="NZ_WLYK01000005.1"/>
</dbReference>
<evidence type="ECO:0000313" key="3">
    <source>
        <dbReference type="EMBL" id="MTD14954.1"/>
    </source>
</evidence>
<feature type="transmembrane region" description="Helical" evidence="2">
    <location>
        <begin position="152"/>
        <end position="171"/>
    </location>
</feature>
<keyword evidence="2" id="KW-0812">Transmembrane</keyword>
<keyword evidence="2" id="KW-1133">Transmembrane helix</keyword>
<accession>A0A7K1FQ73</accession>